<feature type="non-terminal residue" evidence="2">
    <location>
        <position position="66"/>
    </location>
</feature>
<evidence type="ECO:0000313" key="3">
    <source>
        <dbReference type="Proteomes" id="UP000265703"/>
    </source>
</evidence>
<evidence type="ECO:0000313" key="2">
    <source>
        <dbReference type="EMBL" id="RIA87372.1"/>
    </source>
</evidence>
<name>A0A397SNV4_9GLOM</name>
<sequence length="66" mass="8167">MVRVNFFPFIHMAFLQSSCIGLYISHLHMLYALIFRNFFYCLFRTLRTSHAFCFLIIRMRRKNQQR</sequence>
<dbReference type="AlphaFoldDB" id="A0A397SNV4"/>
<keyword evidence="1" id="KW-1133">Transmembrane helix</keyword>
<dbReference type="Proteomes" id="UP000265703">
    <property type="component" value="Unassembled WGS sequence"/>
</dbReference>
<organism evidence="2 3">
    <name type="scientific">Glomus cerebriforme</name>
    <dbReference type="NCBI Taxonomy" id="658196"/>
    <lineage>
        <taxon>Eukaryota</taxon>
        <taxon>Fungi</taxon>
        <taxon>Fungi incertae sedis</taxon>
        <taxon>Mucoromycota</taxon>
        <taxon>Glomeromycotina</taxon>
        <taxon>Glomeromycetes</taxon>
        <taxon>Glomerales</taxon>
        <taxon>Glomeraceae</taxon>
        <taxon>Glomus</taxon>
    </lineage>
</organism>
<dbReference type="EMBL" id="QKYT01000311">
    <property type="protein sequence ID" value="RIA87372.1"/>
    <property type="molecule type" value="Genomic_DNA"/>
</dbReference>
<comment type="caution">
    <text evidence="2">The sequence shown here is derived from an EMBL/GenBank/DDBJ whole genome shotgun (WGS) entry which is preliminary data.</text>
</comment>
<reference evidence="2 3" key="1">
    <citation type="submission" date="2018-06" db="EMBL/GenBank/DDBJ databases">
        <title>Comparative genomics reveals the genomic features of Rhizophagus irregularis, R. cerebriforme, R. diaphanum and Gigaspora rosea, and their symbiotic lifestyle signature.</title>
        <authorList>
            <person name="Morin E."/>
            <person name="San Clemente H."/>
            <person name="Chen E.C.H."/>
            <person name="De La Providencia I."/>
            <person name="Hainaut M."/>
            <person name="Kuo A."/>
            <person name="Kohler A."/>
            <person name="Murat C."/>
            <person name="Tang N."/>
            <person name="Roy S."/>
            <person name="Loubradou J."/>
            <person name="Henrissat B."/>
            <person name="Grigoriev I.V."/>
            <person name="Corradi N."/>
            <person name="Roux C."/>
            <person name="Martin F.M."/>
        </authorList>
    </citation>
    <scope>NUCLEOTIDE SEQUENCE [LARGE SCALE GENOMIC DNA]</scope>
    <source>
        <strain evidence="2 3">DAOM 227022</strain>
    </source>
</reference>
<keyword evidence="1" id="KW-0472">Membrane</keyword>
<keyword evidence="3" id="KW-1185">Reference proteome</keyword>
<gene>
    <name evidence="2" type="ORF">C1645_878063</name>
</gene>
<keyword evidence="1" id="KW-0812">Transmembrane</keyword>
<feature type="transmembrane region" description="Helical" evidence="1">
    <location>
        <begin position="12"/>
        <end position="31"/>
    </location>
</feature>
<protein>
    <submittedName>
        <fullName evidence="2">Uncharacterized protein</fullName>
    </submittedName>
</protein>
<accession>A0A397SNV4</accession>
<evidence type="ECO:0000256" key="1">
    <source>
        <dbReference type="SAM" id="Phobius"/>
    </source>
</evidence>
<proteinExistence type="predicted"/>